<dbReference type="AlphaFoldDB" id="A0A9N9K726"/>
<dbReference type="InterPro" id="IPR003689">
    <property type="entry name" value="ZIP"/>
</dbReference>
<dbReference type="GO" id="GO:0046873">
    <property type="term" value="F:metal ion transmembrane transporter activity"/>
    <property type="evidence" value="ECO:0007669"/>
    <property type="project" value="InterPro"/>
</dbReference>
<dbReference type="OrthoDB" id="262547at2759"/>
<comment type="caution">
    <text evidence="5">The sequence shown here is derived from an EMBL/GenBank/DDBJ whole genome shotgun (WGS) entry which is preliminary data.</text>
</comment>
<reference evidence="5" key="1">
    <citation type="submission" date="2021-06" db="EMBL/GenBank/DDBJ databases">
        <authorList>
            <person name="Kallberg Y."/>
            <person name="Tangrot J."/>
            <person name="Rosling A."/>
        </authorList>
    </citation>
    <scope>NUCLEOTIDE SEQUENCE</scope>
    <source>
        <strain evidence="5">IN212</strain>
    </source>
</reference>
<evidence type="ECO:0000256" key="3">
    <source>
        <dbReference type="ARBA" id="ARBA00022989"/>
    </source>
</evidence>
<accession>A0A9N9K726</accession>
<evidence type="ECO:0000313" key="5">
    <source>
        <dbReference type="EMBL" id="CAG8813288.1"/>
    </source>
</evidence>
<feature type="non-terminal residue" evidence="5">
    <location>
        <position position="1"/>
    </location>
</feature>
<organism evidence="5 6">
    <name type="scientific">Racocetra fulgida</name>
    <dbReference type="NCBI Taxonomy" id="60492"/>
    <lineage>
        <taxon>Eukaryota</taxon>
        <taxon>Fungi</taxon>
        <taxon>Fungi incertae sedis</taxon>
        <taxon>Mucoromycota</taxon>
        <taxon>Glomeromycotina</taxon>
        <taxon>Glomeromycetes</taxon>
        <taxon>Diversisporales</taxon>
        <taxon>Gigasporaceae</taxon>
        <taxon>Racocetra</taxon>
    </lineage>
</organism>
<name>A0A9N9K726_9GLOM</name>
<dbReference type="EMBL" id="CAJVPZ010088276">
    <property type="protein sequence ID" value="CAG8813288.1"/>
    <property type="molecule type" value="Genomic_DNA"/>
</dbReference>
<keyword evidence="6" id="KW-1185">Reference proteome</keyword>
<keyword evidence="3" id="KW-1133">Transmembrane helix</keyword>
<keyword evidence="2" id="KW-0812">Transmembrane</keyword>
<feature type="non-terminal residue" evidence="5">
    <location>
        <position position="91"/>
    </location>
</feature>
<keyword evidence="4" id="KW-0472">Membrane</keyword>
<dbReference type="Pfam" id="PF02535">
    <property type="entry name" value="Zip"/>
    <property type="match status" value="1"/>
</dbReference>
<evidence type="ECO:0000256" key="2">
    <source>
        <dbReference type="ARBA" id="ARBA00022692"/>
    </source>
</evidence>
<protein>
    <submittedName>
        <fullName evidence="5">8080_t:CDS:1</fullName>
    </submittedName>
</protein>
<gene>
    <name evidence="5" type="ORF">RFULGI_LOCUS18989</name>
</gene>
<sequence>LHSNHIETEDKSINNLEKKVDLEKTGSIDNNSPTVVKSDDAQRLKNLGIQIAVALALHNFPEGLSTFAAAIANAKIGVIYAVALSLHKIPE</sequence>
<dbReference type="Proteomes" id="UP000789396">
    <property type="component" value="Unassembled WGS sequence"/>
</dbReference>
<evidence type="ECO:0000256" key="1">
    <source>
        <dbReference type="ARBA" id="ARBA00004141"/>
    </source>
</evidence>
<dbReference type="GO" id="GO:0016020">
    <property type="term" value="C:membrane"/>
    <property type="evidence" value="ECO:0007669"/>
    <property type="project" value="UniProtKB-SubCell"/>
</dbReference>
<proteinExistence type="predicted"/>
<evidence type="ECO:0000256" key="4">
    <source>
        <dbReference type="ARBA" id="ARBA00023136"/>
    </source>
</evidence>
<comment type="subcellular location">
    <subcellularLocation>
        <location evidence="1">Membrane</location>
        <topology evidence="1">Multi-pass membrane protein</topology>
    </subcellularLocation>
</comment>
<evidence type="ECO:0000313" key="6">
    <source>
        <dbReference type="Proteomes" id="UP000789396"/>
    </source>
</evidence>